<dbReference type="AlphaFoldDB" id="A0AA40DTU1"/>
<comment type="caution">
    <text evidence="1">The sequence shown here is derived from an EMBL/GenBank/DDBJ whole genome shotgun (WGS) entry which is preliminary data.</text>
</comment>
<keyword evidence="2" id="KW-1185">Reference proteome</keyword>
<proteinExistence type="predicted"/>
<dbReference type="Proteomes" id="UP001172101">
    <property type="component" value="Unassembled WGS sequence"/>
</dbReference>
<dbReference type="EMBL" id="JAUIRO010000005">
    <property type="protein sequence ID" value="KAK0713107.1"/>
    <property type="molecule type" value="Genomic_DNA"/>
</dbReference>
<accession>A0AA40DTU1</accession>
<evidence type="ECO:0000313" key="2">
    <source>
        <dbReference type="Proteomes" id="UP001172101"/>
    </source>
</evidence>
<dbReference type="RefSeq" id="XP_060294430.1">
    <property type="nucleotide sequence ID" value="XM_060440106.1"/>
</dbReference>
<organism evidence="1 2">
    <name type="scientific">Lasiosphaeria miniovina</name>
    <dbReference type="NCBI Taxonomy" id="1954250"/>
    <lineage>
        <taxon>Eukaryota</taxon>
        <taxon>Fungi</taxon>
        <taxon>Dikarya</taxon>
        <taxon>Ascomycota</taxon>
        <taxon>Pezizomycotina</taxon>
        <taxon>Sordariomycetes</taxon>
        <taxon>Sordariomycetidae</taxon>
        <taxon>Sordariales</taxon>
        <taxon>Lasiosphaeriaceae</taxon>
        <taxon>Lasiosphaeria</taxon>
    </lineage>
</organism>
<reference evidence="1" key="1">
    <citation type="submission" date="2023-06" db="EMBL/GenBank/DDBJ databases">
        <title>Genome-scale phylogeny and comparative genomics of the fungal order Sordariales.</title>
        <authorList>
            <consortium name="Lawrence Berkeley National Laboratory"/>
            <person name="Hensen N."/>
            <person name="Bonometti L."/>
            <person name="Westerberg I."/>
            <person name="Brannstrom I.O."/>
            <person name="Guillou S."/>
            <person name="Cros-Aarteil S."/>
            <person name="Calhoun S."/>
            <person name="Haridas S."/>
            <person name="Kuo A."/>
            <person name="Mondo S."/>
            <person name="Pangilinan J."/>
            <person name="Riley R."/>
            <person name="LaButti K."/>
            <person name="Andreopoulos B."/>
            <person name="Lipzen A."/>
            <person name="Chen C."/>
            <person name="Yanf M."/>
            <person name="Daum C."/>
            <person name="Ng V."/>
            <person name="Clum A."/>
            <person name="Steindorff A."/>
            <person name="Ohm R."/>
            <person name="Martin F."/>
            <person name="Silar P."/>
            <person name="Natvig D."/>
            <person name="Lalanne C."/>
            <person name="Gautier V."/>
            <person name="Ament-velasquez S.L."/>
            <person name="Kruys A."/>
            <person name="Hutchinson M.I."/>
            <person name="Powell A.J."/>
            <person name="Barry K."/>
            <person name="Miller A.N."/>
            <person name="Grigoriev I.V."/>
            <person name="Debuchy R."/>
            <person name="Gladieux P."/>
            <person name="Thoren M.H."/>
            <person name="Johannesson H."/>
        </authorList>
    </citation>
    <scope>NUCLEOTIDE SEQUENCE</scope>
    <source>
        <strain evidence="1">SMH2392-1A</strain>
    </source>
</reference>
<evidence type="ECO:0000313" key="1">
    <source>
        <dbReference type="EMBL" id="KAK0713107.1"/>
    </source>
</evidence>
<protein>
    <submittedName>
        <fullName evidence="1">Uncharacterized protein</fullName>
    </submittedName>
</protein>
<name>A0AA40DTU1_9PEZI</name>
<sequence>MAERNPLVAGGTHKGLSSHPDTFLTHTLPFLSDFYALNYLLNSSVADQTWLTAAKPERLLEKHGDFLHGHPHRGRKVVLSRDLLDSDITPITLVEPAGMIDRFLDEVSKASLRAKKARSSLLLIVFCHGIEGHYLCLDNGDRRRGLSIVRLKAALEPGVFVTLFTTACFSGGWAITPELNITTLAAATPDASGFSRLISEDFRFSAQNDDLWQGYSLTSFALVIGTEDRMSPSRIDLCKITTYVAHAALLEGGAKIHPADHQGPVFYRPLKYIATAIAETCTTKEDTDEMIEKYCEFVASIRQFHLDRVVKSIPFRRKGHN</sequence>
<dbReference type="GeneID" id="85323376"/>
<gene>
    <name evidence="1" type="ORF">B0T26DRAFT_677484</name>
</gene>